<keyword evidence="1" id="KW-1133">Transmembrane helix</keyword>
<proteinExistence type="predicted"/>
<sequence length="445" mass="46056">MSRTDDFPTVAASRSGQRAVTFIPPATWARPPSAPAGRSLLSYLVMPRPGDAVKALLMPLAFGLGVLAEGGASRDTVLRALIGLVVLELLVYPARYQWNDIRGFAADQRHPGRARRGRLPGPPQLARERVTASTVVATARLGVAVGVALLPGLRLGGTVLAMIAGVFGVAVAYEALRSAATGRGSGGTPRVTPVLVSLWLTVGAGYVVRGMTGLAMAVDLGDRPGLALAAAVTLWAYGIAFVTSRWAVESLAFARLDGGRVSWTADGSLAREHMLALTRWLPATVTPGRSPARWAALRGRTPATAPWNLALVLAGAGAAVTGLLLTTPVHEPGAPVLGALAGGVATLVVILLPGRRTVAVPLGAAAVLAATLAGPARAPVAACLPWTAVLLAYLHFSAQSLDSLSHPRRAIREPLMRALAPAARIAVGHDTWRLLTAQSQRPARG</sequence>
<dbReference type="Proteomes" id="UP000320239">
    <property type="component" value="Unassembled WGS sequence"/>
</dbReference>
<comment type="caution">
    <text evidence="2">The sequence shown here is derived from an EMBL/GenBank/DDBJ whole genome shotgun (WGS) entry which is preliminary data.</text>
</comment>
<dbReference type="AlphaFoldDB" id="A0A561WBB3"/>
<dbReference type="OrthoDB" id="4511718at2"/>
<evidence type="ECO:0000313" key="2">
    <source>
        <dbReference type="EMBL" id="TWG21157.1"/>
    </source>
</evidence>
<dbReference type="RefSeq" id="WP_145830926.1">
    <property type="nucleotide sequence ID" value="NZ_BOMX01000116.1"/>
</dbReference>
<feature type="transmembrane region" description="Helical" evidence="1">
    <location>
        <begin position="359"/>
        <end position="378"/>
    </location>
</feature>
<keyword evidence="1" id="KW-0812">Transmembrane</keyword>
<evidence type="ECO:0000256" key="1">
    <source>
        <dbReference type="SAM" id="Phobius"/>
    </source>
</evidence>
<feature type="transmembrane region" description="Helical" evidence="1">
    <location>
        <begin position="155"/>
        <end position="176"/>
    </location>
</feature>
<keyword evidence="3" id="KW-1185">Reference proteome</keyword>
<feature type="transmembrane region" description="Helical" evidence="1">
    <location>
        <begin position="307"/>
        <end position="327"/>
    </location>
</feature>
<organism evidence="2 3">
    <name type="scientific">Actinoplanes teichomyceticus</name>
    <dbReference type="NCBI Taxonomy" id="1867"/>
    <lineage>
        <taxon>Bacteria</taxon>
        <taxon>Bacillati</taxon>
        <taxon>Actinomycetota</taxon>
        <taxon>Actinomycetes</taxon>
        <taxon>Micromonosporales</taxon>
        <taxon>Micromonosporaceae</taxon>
        <taxon>Actinoplanes</taxon>
    </lineage>
</organism>
<gene>
    <name evidence="2" type="ORF">FHX34_103687</name>
</gene>
<dbReference type="EMBL" id="VIWY01000003">
    <property type="protein sequence ID" value="TWG21157.1"/>
    <property type="molecule type" value="Genomic_DNA"/>
</dbReference>
<name>A0A561WBB3_ACTTI</name>
<keyword evidence="1" id="KW-0472">Membrane</keyword>
<feature type="transmembrane region" description="Helical" evidence="1">
    <location>
        <begin position="333"/>
        <end position="352"/>
    </location>
</feature>
<accession>A0A561WBB3</accession>
<evidence type="ECO:0000313" key="3">
    <source>
        <dbReference type="Proteomes" id="UP000320239"/>
    </source>
</evidence>
<feature type="transmembrane region" description="Helical" evidence="1">
    <location>
        <begin position="228"/>
        <end position="248"/>
    </location>
</feature>
<reference evidence="2 3" key="1">
    <citation type="submission" date="2019-06" db="EMBL/GenBank/DDBJ databases">
        <title>Sequencing the genomes of 1000 actinobacteria strains.</title>
        <authorList>
            <person name="Klenk H.-P."/>
        </authorList>
    </citation>
    <scope>NUCLEOTIDE SEQUENCE [LARGE SCALE GENOMIC DNA]</scope>
    <source>
        <strain evidence="2 3">DSM 43866</strain>
    </source>
</reference>
<protein>
    <submittedName>
        <fullName evidence="2">Uncharacterized protein</fullName>
    </submittedName>
</protein>
<feature type="transmembrane region" description="Helical" evidence="1">
    <location>
        <begin position="188"/>
        <end position="208"/>
    </location>
</feature>